<keyword evidence="3" id="KW-0482">Metalloprotease</keyword>
<dbReference type="SUPFAM" id="SSF63411">
    <property type="entry name" value="LuxS/MPP-like metallohydrolase"/>
    <property type="match status" value="2"/>
</dbReference>
<feature type="domain" description="Peptidase M16 C-terminal" evidence="6">
    <location>
        <begin position="166"/>
        <end position="338"/>
    </location>
</feature>
<dbReference type="PANTHER" id="PTHR11851:SF49">
    <property type="entry name" value="MITOCHONDRIAL-PROCESSING PEPTIDASE SUBUNIT ALPHA"/>
    <property type="match status" value="1"/>
</dbReference>
<dbReference type="InterPro" id="IPR011765">
    <property type="entry name" value="Pept_M16_N"/>
</dbReference>
<dbReference type="EMBL" id="SCFB01000005">
    <property type="protein sequence ID" value="RZI46229.1"/>
    <property type="molecule type" value="Genomic_DNA"/>
</dbReference>
<dbReference type="Pfam" id="PF05193">
    <property type="entry name" value="Peptidase_M16_C"/>
    <property type="match status" value="1"/>
</dbReference>
<accession>A0A4Q7DJ21</accession>
<dbReference type="GO" id="GO:0046872">
    <property type="term" value="F:metal ion binding"/>
    <property type="evidence" value="ECO:0007669"/>
    <property type="project" value="InterPro"/>
</dbReference>
<evidence type="ECO:0000259" key="5">
    <source>
        <dbReference type="Pfam" id="PF00675"/>
    </source>
</evidence>
<dbReference type="FunFam" id="3.30.830.10:FF:000008">
    <property type="entry name" value="Mitochondrial-processing peptidase subunit beta"/>
    <property type="match status" value="1"/>
</dbReference>
<dbReference type="PANTHER" id="PTHR11851">
    <property type="entry name" value="METALLOPROTEASE"/>
    <property type="match status" value="1"/>
</dbReference>
<dbReference type="GO" id="GO:0004222">
    <property type="term" value="F:metalloendopeptidase activity"/>
    <property type="evidence" value="ECO:0007669"/>
    <property type="project" value="InterPro"/>
</dbReference>
<organism evidence="7 8">
    <name type="scientific">Candidatus Finniella inopinata</name>
    <dbReference type="NCBI Taxonomy" id="1696036"/>
    <lineage>
        <taxon>Bacteria</taxon>
        <taxon>Pseudomonadati</taxon>
        <taxon>Pseudomonadota</taxon>
        <taxon>Alphaproteobacteria</taxon>
        <taxon>Holosporales</taxon>
        <taxon>Candidatus Paracaedibacteraceae</taxon>
        <taxon>Candidatus Finniella</taxon>
    </lineage>
</organism>
<gene>
    <name evidence="7" type="ORF">EQU50_04655</name>
</gene>
<evidence type="ECO:0000256" key="3">
    <source>
        <dbReference type="ARBA" id="ARBA00023049"/>
    </source>
</evidence>
<dbReference type="InterPro" id="IPR007863">
    <property type="entry name" value="Peptidase_M16_C"/>
</dbReference>
<dbReference type="PROSITE" id="PS00143">
    <property type="entry name" value="INSULINASE"/>
    <property type="match status" value="1"/>
</dbReference>
<dbReference type="AlphaFoldDB" id="A0A4Q7DJ21"/>
<dbReference type="InterPro" id="IPR001431">
    <property type="entry name" value="Pept_M16_Zn_BS"/>
</dbReference>
<dbReference type="InterPro" id="IPR011249">
    <property type="entry name" value="Metalloenz_LuxS/M16"/>
</dbReference>
<evidence type="ECO:0000256" key="4">
    <source>
        <dbReference type="RuleBase" id="RU004447"/>
    </source>
</evidence>
<comment type="cofactor">
    <cofactor evidence="1">
        <name>Zn(2+)</name>
        <dbReference type="ChEBI" id="CHEBI:29105"/>
    </cofactor>
</comment>
<comment type="similarity">
    <text evidence="2 4">Belongs to the peptidase M16 family.</text>
</comment>
<reference evidence="7 8" key="1">
    <citation type="submission" date="2018-10" db="EMBL/GenBank/DDBJ databases">
        <title>An updated phylogeny of the Alphaproteobacteria reveals that the parasitic Rickettsiales and Holosporales have independent origins.</title>
        <authorList>
            <person name="Munoz-Gomez S.A."/>
            <person name="Hess S."/>
            <person name="Burger G."/>
            <person name="Lang B.F."/>
            <person name="Susko E."/>
            <person name="Slamovits C.H."/>
            <person name="Roger A.J."/>
        </authorList>
    </citation>
    <scope>NUCLEOTIDE SEQUENCE [LARGE SCALE GENOMIC DNA]</scope>
    <source>
        <strain evidence="7">HOLO01</strain>
    </source>
</reference>
<dbReference type="GO" id="GO:0006508">
    <property type="term" value="P:proteolysis"/>
    <property type="evidence" value="ECO:0007669"/>
    <property type="project" value="InterPro"/>
</dbReference>
<keyword evidence="3" id="KW-0645">Protease</keyword>
<keyword evidence="3" id="KW-0378">Hydrolase</keyword>
<evidence type="ECO:0000256" key="1">
    <source>
        <dbReference type="ARBA" id="ARBA00001947"/>
    </source>
</evidence>
<dbReference type="RefSeq" id="WP_130153981.1">
    <property type="nucleotide sequence ID" value="NZ_SCFB01000005.1"/>
</dbReference>
<evidence type="ECO:0000259" key="6">
    <source>
        <dbReference type="Pfam" id="PF05193"/>
    </source>
</evidence>
<evidence type="ECO:0000313" key="8">
    <source>
        <dbReference type="Proteomes" id="UP000293550"/>
    </source>
</evidence>
<evidence type="ECO:0000313" key="7">
    <source>
        <dbReference type="EMBL" id="RZI46229.1"/>
    </source>
</evidence>
<keyword evidence="8" id="KW-1185">Reference proteome</keyword>
<dbReference type="Proteomes" id="UP000293550">
    <property type="component" value="Unassembled WGS sequence"/>
</dbReference>
<protein>
    <submittedName>
        <fullName evidence="7">Insulinase family protein</fullName>
    </submittedName>
</protein>
<dbReference type="InterPro" id="IPR050361">
    <property type="entry name" value="MPP/UQCRC_Complex"/>
</dbReference>
<sequence length="419" mass="46648">MSIQLTTLENGLRVISDFIPQVETVSLGAWLNVGTRHEIAPINGIAHMLEHMAFKGTTRRTAVQIATEIEAVGGYLNAYTSRETTAYYARILKNDVNLAVDVLGDILQNSTFDAVEFAREQSVVLQEIGQANDTPDDIVFDYFQETCYPNQPMGRPTLGKAEIVQNLTPELVHDYMKRHYGTQQMVFAAAGNIDHNHLVDQVRTHFSSLKPNGLIDMEAATYKGGDYRLDKDLEQVHLVLGFEGLPYQHPDYYTLSVLSTLLGGGMSSRLFQEIREKRGLVYSIYAATSSYWDSGQFTIYAGTGEDEVKDLLPVMCEELCKAPKTLTSVEIDRAKAQLKASLMMGLESTSNRCERLANQLLIHGRTLSPQEIVQSIDAVGMEDLSRVATKIFRSAPTLTTLGPIKHVLPFDALCNQLQY</sequence>
<comment type="caution">
    <text evidence="7">The sequence shown here is derived from an EMBL/GenBank/DDBJ whole genome shotgun (WGS) entry which is preliminary data.</text>
</comment>
<dbReference type="Pfam" id="PF00675">
    <property type="entry name" value="Peptidase_M16"/>
    <property type="match status" value="1"/>
</dbReference>
<dbReference type="Gene3D" id="3.30.830.10">
    <property type="entry name" value="Metalloenzyme, LuxS/M16 peptidase-like"/>
    <property type="match status" value="2"/>
</dbReference>
<dbReference type="OrthoDB" id="9811314at2"/>
<evidence type="ECO:0000256" key="2">
    <source>
        <dbReference type="ARBA" id="ARBA00007261"/>
    </source>
</evidence>
<feature type="domain" description="Peptidase M16 N-terminal" evidence="5">
    <location>
        <begin position="13"/>
        <end position="159"/>
    </location>
</feature>
<name>A0A4Q7DJ21_9PROT</name>
<proteinExistence type="inferred from homology"/>